<feature type="transmembrane region" description="Helical" evidence="2">
    <location>
        <begin position="262"/>
        <end position="284"/>
    </location>
</feature>
<organism evidence="3 4">
    <name type="scientific">Rhizodiscina lignyota</name>
    <dbReference type="NCBI Taxonomy" id="1504668"/>
    <lineage>
        <taxon>Eukaryota</taxon>
        <taxon>Fungi</taxon>
        <taxon>Dikarya</taxon>
        <taxon>Ascomycota</taxon>
        <taxon>Pezizomycotina</taxon>
        <taxon>Dothideomycetes</taxon>
        <taxon>Pleosporomycetidae</taxon>
        <taxon>Aulographales</taxon>
        <taxon>Rhizodiscinaceae</taxon>
        <taxon>Rhizodiscina</taxon>
    </lineage>
</organism>
<protein>
    <submittedName>
        <fullName evidence="3">Uncharacterized protein</fullName>
    </submittedName>
</protein>
<keyword evidence="2" id="KW-0812">Transmembrane</keyword>
<keyword evidence="4" id="KW-1185">Reference proteome</keyword>
<dbReference type="PROSITE" id="PS51257">
    <property type="entry name" value="PROKAR_LIPOPROTEIN"/>
    <property type="match status" value="1"/>
</dbReference>
<sequence>MERPSVDQERLWSVYIRYHKPPLGSAASICGCSHRNKRLNKARAIFRFHHVDLCIVSGPLDKETTFGGVWELEFVRGIRDRVACKNSSYSGRKYQPIDWQESEFFAPGTLYPAPTNQLVNAFYLGKLNKPLSYVQCRAIALIDNFNQNGGYNSARRNCEQFAKRLHDELLDMVSLRCASKLLHMRLSIFTRIVLLNLISDLILGRVQIWPLVGLWPISPISTEQALLISFLNYFLIGGLTFFNDEWIYPLNLIPGFVYTLEVDVMVMQICSVVLLVATMTKLVLTGYVQRSSNEHMASVSKGPLADRGEESNFGTGRTR</sequence>
<dbReference type="Proteomes" id="UP000799772">
    <property type="component" value="Unassembled WGS sequence"/>
</dbReference>
<evidence type="ECO:0000256" key="1">
    <source>
        <dbReference type="SAM" id="MobiDB-lite"/>
    </source>
</evidence>
<comment type="caution">
    <text evidence="3">The sequence shown here is derived from an EMBL/GenBank/DDBJ whole genome shotgun (WGS) entry which is preliminary data.</text>
</comment>
<name>A0A9P4M1I2_9PEZI</name>
<feature type="transmembrane region" description="Helical" evidence="2">
    <location>
        <begin position="224"/>
        <end position="242"/>
    </location>
</feature>
<evidence type="ECO:0000256" key="2">
    <source>
        <dbReference type="SAM" id="Phobius"/>
    </source>
</evidence>
<proteinExistence type="predicted"/>
<reference evidence="3" key="1">
    <citation type="journal article" date="2020" name="Stud. Mycol.">
        <title>101 Dothideomycetes genomes: a test case for predicting lifestyles and emergence of pathogens.</title>
        <authorList>
            <person name="Haridas S."/>
            <person name="Albert R."/>
            <person name="Binder M."/>
            <person name="Bloem J."/>
            <person name="Labutti K."/>
            <person name="Salamov A."/>
            <person name="Andreopoulos B."/>
            <person name="Baker S."/>
            <person name="Barry K."/>
            <person name="Bills G."/>
            <person name="Bluhm B."/>
            <person name="Cannon C."/>
            <person name="Castanera R."/>
            <person name="Culley D."/>
            <person name="Daum C."/>
            <person name="Ezra D."/>
            <person name="Gonzalez J."/>
            <person name="Henrissat B."/>
            <person name="Kuo A."/>
            <person name="Liang C."/>
            <person name="Lipzen A."/>
            <person name="Lutzoni F."/>
            <person name="Magnuson J."/>
            <person name="Mondo S."/>
            <person name="Nolan M."/>
            <person name="Ohm R."/>
            <person name="Pangilinan J."/>
            <person name="Park H.-J."/>
            <person name="Ramirez L."/>
            <person name="Alfaro M."/>
            <person name="Sun H."/>
            <person name="Tritt A."/>
            <person name="Yoshinaga Y."/>
            <person name="Zwiers L.-H."/>
            <person name="Turgeon B."/>
            <person name="Goodwin S."/>
            <person name="Spatafora J."/>
            <person name="Crous P."/>
            <person name="Grigoriev I."/>
        </authorList>
    </citation>
    <scope>NUCLEOTIDE SEQUENCE</scope>
    <source>
        <strain evidence="3">CBS 133067</strain>
    </source>
</reference>
<feature type="region of interest" description="Disordered" evidence="1">
    <location>
        <begin position="298"/>
        <end position="319"/>
    </location>
</feature>
<evidence type="ECO:0000313" key="4">
    <source>
        <dbReference type="Proteomes" id="UP000799772"/>
    </source>
</evidence>
<keyword evidence="2" id="KW-0472">Membrane</keyword>
<accession>A0A9P4M1I2</accession>
<dbReference type="AlphaFoldDB" id="A0A9P4M1I2"/>
<keyword evidence="2" id="KW-1133">Transmembrane helix</keyword>
<dbReference type="EMBL" id="ML978134">
    <property type="protein sequence ID" value="KAF2094646.1"/>
    <property type="molecule type" value="Genomic_DNA"/>
</dbReference>
<evidence type="ECO:0000313" key="3">
    <source>
        <dbReference type="EMBL" id="KAF2094646.1"/>
    </source>
</evidence>
<gene>
    <name evidence="3" type="ORF">NA57DRAFT_60672</name>
</gene>